<protein>
    <submittedName>
        <fullName evidence="3">Uncharacterized protein</fullName>
    </submittedName>
</protein>
<feature type="region of interest" description="Disordered" evidence="2">
    <location>
        <begin position="490"/>
        <end position="509"/>
    </location>
</feature>
<feature type="compositionally biased region" description="Polar residues" evidence="2">
    <location>
        <begin position="580"/>
        <end position="593"/>
    </location>
</feature>
<feature type="coiled-coil region" evidence="1">
    <location>
        <begin position="222"/>
        <end position="285"/>
    </location>
</feature>
<proteinExistence type="predicted"/>
<evidence type="ECO:0000256" key="1">
    <source>
        <dbReference type="SAM" id="Coils"/>
    </source>
</evidence>
<name>A0A1X7VFN4_AMPQE</name>
<evidence type="ECO:0000256" key="2">
    <source>
        <dbReference type="SAM" id="MobiDB-lite"/>
    </source>
</evidence>
<feature type="region of interest" description="Disordered" evidence="2">
    <location>
        <begin position="574"/>
        <end position="661"/>
    </location>
</feature>
<feature type="compositionally biased region" description="Basic and acidic residues" evidence="2">
    <location>
        <begin position="352"/>
        <end position="377"/>
    </location>
</feature>
<feature type="compositionally biased region" description="Basic and acidic residues" evidence="2">
    <location>
        <begin position="602"/>
        <end position="619"/>
    </location>
</feature>
<organism evidence="3">
    <name type="scientific">Amphimedon queenslandica</name>
    <name type="common">Sponge</name>
    <dbReference type="NCBI Taxonomy" id="400682"/>
    <lineage>
        <taxon>Eukaryota</taxon>
        <taxon>Metazoa</taxon>
        <taxon>Porifera</taxon>
        <taxon>Demospongiae</taxon>
        <taxon>Heteroscleromorpha</taxon>
        <taxon>Haplosclerida</taxon>
        <taxon>Niphatidae</taxon>
        <taxon>Amphimedon</taxon>
    </lineage>
</organism>
<feature type="compositionally biased region" description="Basic and acidic residues" evidence="2">
    <location>
        <begin position="331"/>
        <end position="340"/>
    </location>
</feature>
<dbReference type="InParanoid" id="A0A1X7VFN4"/>
<dbReference type="AlphaFoldDB" id="A0A1X7VFN4"/>
<evidence type="ECO:0000313" key="3">
    <source>
        <dbReference type="EnsemblMetazoa" id="Aqu2.1.38327_001"/>
    </source>
</evidence>
<reference evidence="3" key="1">
    <citation type="submission" date="2017-05" db="UniProtKB">
        <authorList>
            <consortium name="EnsemblMetazoa"/>
        </authorList>
    </citation>
    <scope>IDENTIFICATION</scope>
</reference>
<keyword evidence="1" id="KW-0175">Coiled coil</keyword>
<feature type="compositionally biased region" description="Polar residues" evidence="2">
    <location>
        <begin position="1"/>
        <end position="13"/>
    </location>
</feature>
<dbReference type="EnsemblMetazoa" id="Aqu2.1.38327_001">
    <property type="protein sequence ID" value="Aqu2.1.38327_001"/>
    <property type="gene ID" value="Aqu2.1.38327"/>
</dbReference>
<accession>A0A1X7VFN4</accession>
<sequence length="674" mass="76120">MMNNNKDSRSSVTAKRFKKAKTSAVQQEPQFAKAEVGHSGNAQTQVEAYRNILREVGSIKKRVNNVLTDYDEFCEHKSRRTDDIDENNVERLLQNYESTQRERDLILQSLKAFFKNHISYFKDLSLPSAVDTPDLQLLDLDIDEERFMYAYTIIHTVLYRPYRNAWRVVLSDINKLSEISKQLVGMGKLINKLPILIKGDSSVEKSQVDHLRDIFTKEAMQNLRITRQLQEMNKEVAALREQNKELLSKKGNGDNRPALQMHNSLEQAYAKIQQLQSEIADSKEKEKVAVSAAFASPPKRNEGCIPHEQKTDDVAARRTLKIPDSYTVENQENKSEKETTDNVSIAPTLVKNDAKEPEPLSSGKEETKKQQVKEVTHACRPKLLRRSVQEKPIQKKSKSKPENLLKMSKIDFSSVFMPITPELAPPVTAVKSPRYFTPAGYKGRIPSAVASPAPLHIGNPSSSPLSIQESSISASVSPFLPPIEAPPVLVHEREEPKLEEKESETRKLEKIKSSYKPLSANKTFMHRHRSHWKPILAAVNKQETIQEDPTVTSIQFLGPDDGTRTVGAAKYNRPAWVRKQGSNNGSKRSNCGSLSMAVQGKRLTDQRAITEGRRAEQPYRSRLPMEASGGQQGDRPGASRQAMGHQPQTVQRSVRNQHNPQTLQLHYINFSDVL</sequence>
<feature type="region of interest" description="Disordered" evidence="2">
    <location>
        <begin position="324"/>
        <end position="404"/>
    </location>
</feature>
<feature type="region of interest" description="Disordered" evidence="2">
    <location>
        <begin position="1"/>
        <end position="39"/>
    </location>
</feature>
<feature type="compositionally biased region" description="Basic and acidic residues" evidence="2">
    <location>
        <begin position="387"/>
        <end position="403"/>
    </location>
</feature>
<feature type="compositionally biased region" description="Polar residues" evidence="2">
    <location>
        <begin position="646"/>
        <end position="661"/>
    </location>
</feature>